<dbReference type="AlphaFoldDB" id="A0A9X0CUJ2"/>
<evidence type="ECO:0000313" key="6">
    <source>
        <dbReference type="EMBL" id="KAJ7373994.1"/>
    </source>
</evidence>
<dbReference type="GO" id="GO:0003723">
    <property type="term" value="F:RNA binding"/>
    <property type="evidence" value="ECO:0007669"/>
    <property type="project" value="InterPro"/>
</dbReference>
<dbReference type="InterPro" id="IPR008905">
    <property type="entry name" value="EIF3C_N_dom"/>
</dbReference>
<dbReference type="GO" id="GO:0031369">
    <property type="term" value="F:translation initiation factor binding"/>
    <property type="evidence" value="ECO:0007669"/>
    <property type="project" value="InterPro"/>
</dbReference>
<protein>
    <submittedName>
        <fullName evidence="6">Eukaryotic translation initiation factor 3 subunit C</fullName>
    </submittedName>
</protein>
<dbReference type="GO" id="GO:0005852">
    <property type="term" value="C:eukaryotic translation initiation factor 3 complex"/>
    <property type="evidence" value="ECO:0007669"/>
    <property type="project" value="InterPro"/>
</dbReference>
<dbReference type="Pfam" id="PF01399">
    <property type="entry name" value="PCI"/>
    <property type="match status" value="1"/>
</dbReference>
<sequence length="366" mass="42986">MSTTGTILLDCTEVYNILNQAGQYPRLSDPNYLLLLDTRQSHDYSESHIITAKYAPRNDIGAFTVPHDAELQTKEHVVVYDSNTSSLKDKRKRGQCSLIWPYNGLMQQRQYERTPEQEKIEKRRQVLFHMHINLELLECVYLTSAMLMEIPWMAGPPESMREHVVAASKAMKKGDWKQCKKYILAVKVWYGNCSTKQNKKIQEESLRTYLFTYNSMYDSLSLYTLAEMFDLPPSVVHSTISKMIINEELQASWDEPTQTVVMHRGAEPSLLQSLALQLADKVSNLVENNERIYDTRHGGFVQFKDRQGQGRYRRQNQQHYDRQDRPDKQDRQDRYNWQERHGRQHDRSYQHSQTQSSYRSTDSAHH</sequence>
<dbReference type="InterPro" id="IPR058999">
    <property type="entry name" value="EIF3CL_C"/>
</dbReference>
<dbReference type="Pfam" id="PF26569">
    <property type="entry name" value="EIF3CL_C"/>
    <property type="match status" value="1"/>
</dbReference>
<feature type="region of interest" description="Disordered" evidence="4">
    <location>
        <begin position="298"/>
        <end position="366"/>
    </location>
</feature>
<evidence type="ECO:0000256" key="2">
    <source>
        <dbReference type="ARBA" id="ARBA00022540"/>
    </source>
</evidence>
<dbReference type="GO" id="GO:0003743">
    <property type="term" value="F:translation initiation factor activity"/>
    <property type="evidence" value="ECO:0007669"/>
    <property type="project" value="UniProtKB-KW"/>
</dbReference>
<comment type="caution">
    <text evidence="6">The sequence shown here is derived from an EMBL/GenBank/DDBJ whole genome shotgun (WGS) entry which is preliminary data.</text>
</comment>
<keyword evidence="7" id="KW-1185">Reference proteome</keyword>
<feature type="compositionally biased region" description="Polar residues" evidence="4">
    <location>
        <begin position="350"/>
        <end position="366"/>
    </location>
</feature>
<dbReference type="SUPFAM" id="SSF46785">
    <property type="entry name" value="Winged helix' DNA-binding domain"/>
    <property type="match status" value="1"/>
</dbReference>
<dbReference type="PANTHER" id="PTHR13937:SF0">
    <property type="entry name" value="EUKARYOTIC TRANSLATION INITIATION FACTOR 3 SUBUNIT C-RELATED"/>
    <property type="match status" value="1"/>
</dbReference>
<dbReference type="Pfam" id="PF05470">
    <property type="entry name" value="eIF-3c_N"/>
    <property type="match status" value="1"/>
</dbReference>
<name>A0A9X0CUJ2_9CNID</name>
<organism evidence="6 7">
    <name type="scientific">Desmophyllum pertusum</name>
    <dbReference type="NCBI Taxonomy" id="174260"/>
    <lineage>
        <taxon>Eukaryota</taxon>
        <taxon>Metazoa</taxon>
        <taxon>Cnidaria</taxon>
        <taxon>Anthozoa</taxon>
        <taxon>Hexacorallia</taxon>
        <taxon>Scleractinia</taxon>
        <taxon>Caryophylliina</taxon>
        <taxon>Caryophylliidae</taxon>
        <taxon>Desmophyllum</taxon>
    </lineage>
</organism>
<dbReference type="EMBL" id="MU826829">
    <property type="protein sequence ID" value="KAJ7373994.1"/>
    <property type="molecule type" value="Genomic_DNA"/>
</dbReference>
<dbReference type="OrthoDB" id="6019072at2759"/>
<dbReference type="InterPro" id="IPR000717">
    <property type="entry name" value="PCI_dom"/>
</dbReference>
<reference evidence="6" key="1">
    <citation type="submission" date="2023-01" db="EMBL/GenBank/DDBJ databases">
        <title>Genome assembly of the deep-sea coral Lophelia pertusa.</title>
        <authorList>
            <person name="Herrera S."/>
            <person name="Cordes E."/>
        </authorList>
    </citation>
    <scope>NUCLEOTIDE SEQUENCE</scope>
    <source>
        <strain evidence="6">USNM1676648</strain>
        <tissue evidence="6">Polyp</tissue>
    </source>
</reference>
<dbReference type="SMART" id="SM00088">
    <property type="entry name" value="PINT"/>
    <property type="match status" value="1"/>
</dbReference>
<proteinExistence type="predicted"/>
<feature type="compositionally biased region" description="Basic and acidic residues" evidence="4">
    <location>
        <begin position="298"/>
        <end position="308"/>
    </location>
</feature>
<accession>A0A9X0CUJ2</accession>
<dbReference type="PANTHER" id="PTHR13937">
    <property type="entry name" value="EUKARYOTIC TRANSLATION INITATION FACTOR 3, SUBUNIT 8 EIF3S8 -RELATED"/>
    <property type="match status" value="1"/>
</dbReference>
<evidence type="ECO:0000256" key="3">
    <source>
        <dbReference type="ARBA" id="ARBA00022917"/>
    </source>
</evidence>
<evidence type="ECO:0000313" key="7">
    <source>
        <dbReference type="Proteomes" id="UP001163046"/>
    </source>
</evidence>
<gene>
    <name evidence="6" type="primary">EIF3C_4</name>
    <name evidence="6" type="ORF">OS493_009322</name>
</gene>
<keyword evidence="3" id="KW-0648">Protein biosynthesis</keyword>
<feature type="compositionally biased region" description="Basic and acidic residues" evidence="4">
    <location>
        <begin position="319"/>
        <end position="349"/>
    </location>
</feature>
<dbReference type="InterPro" id="IPR036873">
    <property type="entry name" value="Rhodanese-like_dom_sf"/>
</dbReference>
<evidence type="ECO:0000256" key="1">
    <source>
        <dbReference type="ARBA" id="ARBA00022490"/>
    </source>
</evidence>
<keyword evidence="2 6" id="KW-0396">Initiation factor</keyword>
<feature type="domain" description="PCI" evidence="5">
    <location>
        <begin position="99"/>
        <end position="267"/>
    </location>
</feature>
<dbReference type="PROSITE" id="PS50250">
    <property type="entry name" value="PCI"/>
    <property type="match status" value="1"/>
</dbReference>
<dbReference type="Proteomes" id="UP001163046">
    <property type="component" value="Unassembled WGS sequence"/>
</dbReference>
<evidence type="ECO:0000256" key="4">
    <source>
        <dbReference type="SAM" id="MobiDB-lite"/>
    </source>
</evidence>
<dbReference type="InterPro" id="IPR036390">
    <property type="entry name" value="WH_DNA-bd_sf"/>
</dbReference>
<dbReference type="InterPro" id="IPR027516">
    <property type="entry name" value="EIF3C"/>
</dbReference>
<keyword evidence="1" id="KW-0963">Cytoplasm</keyword>
<evidence type="ECO:0000259" key="5">
    <source>
        <dbReference type="PROSITE" id="PS50250"/>
    </source>
</evidence>
<dbReference type="SUPFAM" id="SSF52821">
    <property type="entry name" value="Rhodanese/Cell cycle control phosphatase"/>
    <property type="match status" value="1"/>
</dbReference>